<dbReference type="FunCoup" id="A0A1Y1YVU5">
    <property type="interactions" value="168"/>
</dbReference>
<comment type="caution">
    <text evidence="6">The sequence shown here is derived from an EMBL/GenBank/DDBJ whole genome shotgun (WGS) entry which is preliminary data.</text>
</comment>
<protein>
    <submittedName>
        <fullName evidence="6">BAR-domain-containing protein</fullName>
    </submittedName>
</protein>
<evidence type="ECO:0000259" key="4">
    <source>
        <dbReference type="PROSITE" id="PS50002"/>
    </source>
</evidence>
<evidence type="ECO:0000313" key="6">
    <source>
        <dbReference type="EMBL" id="ORY01847.1"/>
    </source>
</evidence>
<feature type="domain" description="BAR" evidence="5">
    <location>
        <begin position="17"/>
        <end position="255"/>
    </location>
</feature>
<dbReference type="GO" id="GO:0030479">
    <property type="term" value="C:actin cortical patch"/>
    <property type="evidence" value="ECO:0007669"/>
    <property type="project" value="TreeGrafter"/>
</dbReference>
<gene>
    <name evidence="6" type="ORF">K493DRAFT_334806</name>
</gene>
<dbReference type="AlphaFoldDB" id="A0A1Y1YVU5"/>
<dbReference type="Gene3D" id="1.20.1270.60">
    <property type="entry name" value="Arfaptin homology (AH) domain/BAR domain"/>
    <property type="match status" value="1"/>
</dbReference>
<organism evidence="6 7">
    <name type="scientific">Basidiobolus meristosporus CBS 931.73</name>
    <dbReference type="NCBI Taxonomy" id="1314790"/>
    <lineage>
        <taxon>Eukaryota</taxon>
        <taxon>Fungi</taxon>
        <taxon>Fungi incertae sedis</taxon>
        <taxon>Zoopagomycota</taxon>
        <taxon>Entomophthoromycotina</taxon>
        <taxon>Basidiobolomycetes</taxon>
        <taxon>Basidiobolales</taxon>
        <taxon>Basidiobolaceae</taxon>
        <taxon>Basidiobolus</taxon>
    </lineage>
</organism>
<feature type="domain" description="SH3" evidence="4">
    <location>
        <begin position="364"/>
        <end position="423"/>
    </location>
</feature>
<dbReference type="EMBL" id="MCFE01000064">
    <property type="protein sequence ID" value="ORY01847.1"/>
    <property type="molecule type" value="Genomic_DNA"/>
</dbReference>
<feature type="compositionally biased region" description="Polar residues" evidence="3">
    <location>
        <begin position="299"/>
        <end position="317"/>
    </location>
</feature>
<dbReference type="PROSITE" id="PS51021">
    <property type="entry name" value="BAR"/>
    <property type="match status" value="1"/>
</dbReference>
<dbReference type="STRING" id="1314790.A0A1Y1YVU5"/>
<dbReference type="SMART" id="SM00721">
    <property type="entry name" value="BAR"/>
    <property type="match status" value="1"/>
</dbReference>
<dbReference type="Gene3D" id="2.30.30.40">
    <property type="entry name" value="SH3 Domains"/>
    <property type="match status" value="1"/>
</dbReference>
<dbReference type="GO" id="GO:0006897">
    <property type="term" value="P:endocytosis"/>
    <property type="evidence" value="ECO:0007669"/>
    <property type="project" value="InterPro"/>
</dbReference>
<feature type="compositionally biased region" description="Low complexity" evidence="3">
    <location>
        <begin position="342"/>
        <end position="362"/>
    </location>
</feature>
<dbReference type="SMART" id="SM00326">
    <property type="entry name" value="SH3"/>
    <property type="match status" value="1"/>
</dbReference>
<dbReference type="InterPro" id="IPR027267">
    <property type="entry name" value="AH/BAR_dom_sf"/>
</dbReference>
<dbReference type="GO" id="GO:1990528">
    <property type="term" value="C:Rvs161p-Rvs167p complex"/>
    <property type="evidence" value="ECO:0007669"/>
    <property type="project" value="TreeGrafter"/>
</dbReference>
<dbReference type="FunFam" id="2.30.30.40:FF:000100">
    <property type="entry name" value="SH3 domain-containing YSC84-like protein 1"/>
    <property type="match status" value="1"/>
</dbReference>
<dbReference type="PRINTS" id="PR00452">
    <property type="entry name" value="SH3DOMAIN"/>
</dbReference>
<dbReference type="OrthoDB" id="2159336at2759"/>
<dbReference type="InterPro" id="IPR036028">
    <property type="entry name" value="SH3-like_dom_sf"/>
</dbReference>
<dbReference type="SUPFAM" id="SSF50044">
    <property type="entry name" value="SH3-domain"/>
    <property type="match status" value="1"/>
</dbReference>
<dbReference type="GO" id="GO:0051666">
    <property type="term" value="P:actin cortical patch localization"/>
    <property type="evidence" value="ECO:0007669"/>
    <property type="project" value="InterPro"/>
</dbReference>
<keyword evidence="1 2" id="KW-0728">SH3 domain</keyword>
<dbReference type="PROSITE" id="PS50002">
    <property type="entry name" value="SH3"/>
    <property type="match status" value="1"/>
</dbReference>
<dbReference type="GO" id="GO:0008289">
    <property type="term" value="F:lipid binding"/>
    <property type="evidence" value="ECO:0007669"/>
    <property type="project" value="TreeGrafter"/>
</dbReference>
<dbReference type="InterPro" id="IPR046982">
    <property type="entry name" value="BIN3/RVS161-like"/>
</dbReference>
<evidence type="ECO:0000259" key="5">
    <source>
        <dbReference type="PROSITE" id="PS51021"/>
    </source>
</evidence>
<dbReference type="SUPFAM" id="SSF103657">
    <property type="entry name" value="BAR/IMD domain-like"/>
    <property type="match status" value="1"/>
</dbReference>
<dbReference type="InterPro" id="IPR001452">
    <property type="entry name" value="SH3_domain"/>
</dbReference>
<evidence type="ECO:0000256" key="3">
    <source>
        <dbReference type="SAM" id="MobiDB-lite"/>
    </source>
</evidence>
<dbReference type="PANTHER" id="PTHR47174">
    <property type="entry name" value="BRIDGING INTEGRATOR 3"/>
    <property type="match status" value="1"/>
</dbReference>
<dbReference type="InParanoid" id="A0A1Y1YVU5"/>
<accession>A0A1Y1YVU5</accession>
<proteinExistence type="predicted"/>
<feature type="region of interest" description="Disordered" evidence="3">
    <location>
        <begin position="299"/>
        <end position="362"/>
    </location>
</feature>
<dbReference type="GO" id="GO:0031097">
    <property type="term" value="C:medial cortex"/>
    <property type="evidence" value="ECO:0007669"/>
    <property type="project" value="TreeGrafter"/>
</dbReference>
<dbReference type="Proteomes" id="UP000193498">
    <property type="component" value="Unassembled WGS sequence"/>
</dbReference>
<dbReference type="GO" id="GO:0097320">
    <property type="term" value="P:plasma membrane tubulation"/>
    <property type="evidence" value="ECO:0007669"/>
    <property type="project" value="TreeGrafter"/>
</dbReference>
<keyword evidence="7" id="KW-1185">Reference proteome</keyword>
<dbReference type="PANTHER" id="PTHR47174:SF1">
    <property type="entry name" value="REDUCED VIABILITY UPON STARVATION PROTEIN 167"/>
    <property type="match status" value="1"/>
</dbReference>
<dbReference type="GO" id="GO:0043332">
    <property type="term" value="C:mating projection tip"/>
    <property type="evidence" value="ECO:0007669"/>
    <property type="project" value="TreeGrafter"/>
</dbReference>
<evidence type="ECO:0000313" key="7">
    <source>
        <dbReference type="Proteomes" id="UP000193498"/>
    </source>
</evidence>
<sequence length="423" mass="47509">MSWKGFKKAVERLPSQMMSKVGRIEETVDPELKRLVDHFSQLEAAAIRLNADAIKYRDSIVSLLDTQASFGNSLVDLYNPISDTLDPEAAPSSTRRPTTPKEKIQTAEFFRDFSEELRNSVLPEVDMIDSRVVSPTRELMDMNKHIRKLLVKCDHKRIDYDRHRDSMKKLRNKNTRSLDDEKKIYKLEGSLEQASNEYFGITDLVKRELPVYTQLNTELVKPCFHAFYFLQSSIFSLLYSHLHDLTSTGAVDMSVGVVAGYEARRGPSDALAEEMANFVRAKMLATSSVSSALHAQNRYGSSYSTHPSSPQFGSSNEYPPPYSHVQDSGYPEAGGYQTATNPYARSPTMSSSSRSVPPAASAPPSNGYVIALYDFEAQSEGDLSFRKDDKIEVLERTDSQNDWWQGRLHGVVGLFPGNYVADL</sequence>
<name>A0A1Y1YVU5_9FUNG</name>
<dbReference type="Pfam" id="PF03114">
    <property type="entry name" value="BAR"/>
    <property type="match status" value="1"/>
</dbReference>
<dbReference type="InterPro" id="IPR004148">
    <property type="entry name" value="BAR_dom"/>
</dbReference>
<reference evidence="6 7" key="1">
    <citation type="submission" date="2016-07" db="EMBL/GenBank/DDBJ databases">
        <title>Pervasive Adenine N6-methylation of Active Genes in Fungi.</title>
        <authorList>
            <consortium name="DOE Joint Genome Institute"/>
            <person name="Mondo S.J."/>
            <person name="Dannebaum R.O."/>
            <person name="Kuo R.C."/>
            <person name="Labutti K."/>
            <person name="Haridas S."/>
            <person name="Kuo A."/>
            <person name="Salamov A."/>
            <person name="Ahrendt S.R."/>
            <person name="Lipzen A."/>
            <person name="Sullivan W."/>
            <person name="Andreopoulos W.B."/>
            <person name="Clum A."/>
            <person name="Lindquist E."/>
            <person name="Daum C."/>
            <person name="Ramamoorthy G.K."/>
            <person name="Gryganskyi A."/>
            <person name="Culley D."/>
            <person name="Magnuson J.K."/>
            <person name="James T.Y."/>
            <person name="O'Malley M.A."/>
            <person name="Stajich J.E."/>
            <person name="Spatafora J.W."/>
            <person name="Visel A."/>
            <person name="Grigoriev I.V."/>
        </authorList>
    </citation>
    <scope>NUCLEOTIDE SEQUENCE [LARGE SCALE GENOMIC DNA]</scope>
    <source>
        <strain evidence="6 7">CBS 931.73</strain>
    </source>
</reference>
<dbReference type="Pfam" id="PF00018">
    <property type="entry name" value="SH3_1"/>
    <property type="match status" value="1"/>
</dbReference>
<evidence type="ECO:0000256" key="2">
    <source>
        <dbReference type="PROSITE-ProRule" id="PRU00192"/>
    </source>
</evidence>
<evidence type="ECO:0000256" key="1">
    <source>
        <dbReference type="ARBA" id="ARBA00022443"/>
    </source>
</evidence>